<keyword evidence="4" id="KW-0804">Transcription</keyword>
<evidence type="ECO:0000256" key="4">
    <source>
        <dbReference type="ARBA" id="ARBA00023163"/>
    </source>
</evidence>
<dbReference type="SMART" id="SM00380">
    <property type="entry name" value="AP2"/>
    <property type="match status" value="1"/>
</dbReference>
<dbReference type="PROSITE" id="PS51032">
    <property type="entry name" value="AP2_ERF"/>
    <property type="match status" value="1"/>
</dbReference>
<feature type="compositionally biased region" description="Low complexity" evidence="6">
    <location>
        <begin position="198"/>
        <end position="211"/>
    </location>
</feature>
<evidence type="ECO:0000259" key="7">
    <source>
        <dbReference type="PROSITE" id="PS51032"/>
    </source>
</evidence>
<feature type="compositionally biased region" description="Basic residues" evidence="6">
    <location>
        <begin position="345"/>
        <end position="357"/>
    </location>
</feature>
<sequence>MAVLPYCNLNPPTTVQRGDMIEEFRHYLLEDDDNCLPEEHFLPPTHWNGGYGDTFSTEAFFKNLVSPMMSPMVSPKASAARDHVHPIWATSQISGIYATDEVEEDRRDSRMSQQQNRGQPVISNRTGRLLPNLTLPKWAPVSGQSSKPAASGSTFSDNATSLSSSTNEKEETEFLRSVLHEYSADGLAETQQQELADVPSSSEVVESQETSATHHKSSHSHKAPVVPNSDVPRSVGVQKPLRSLNFRGVRRRPWGKFAAEIRDSAQNGARIWLGTYDTAYDAACAYDQAAFEMRGCKALLNFPLKANLYAATLAAKNNDSDHLPTDSSSPRPPKILPTPSTSERSHHHQHPLPHTHSTHLSSEMQFRTALWLQRLQEASNSPLSPLMQMAQLLSARQRIAAVPSYYDDYASQIPSAHGFAFSAPAAMESYHDAIGRQSPLLDGFQNSFRGGMKRSRSRSELWEESVKRSCRGDQWQHPVPVGFF</sequence>
<keyword evidence="9" id="KW-1185">Reference proteome</keyword>
<keyword evidence="3" id="KW-0238">DNA-binding</keyword>
<feature type="compositionally biased region" description="Basic residues" evidence="6">
    <location>
        <begin position="213"/>
        <end position="222"/>
    </location>
</feature>
<evidence type="ECO:0000256" key="3">
    <source>
        <dbReference type="ARBA" id="ARBA00023125"/>
    </source>
</evidence>
<evidence type="ECO:0000256" key="1">
    <source>
        <dbReference type="ARBA" id="ARBA00004123"/>
    </source>
</evidence>
<dbReference type="Pfam" id="PF00847">
    <property type="entry name" value="AP2"/>
    <property type="match status" value="1"/>
</dbReference>
<dbReference type="Gene3D" id="3.30.730.10">
    <property type="entry name" value="AP2/ERF domain"/>
    <property type="match status" value="1"/>
</dbReference>
<feature type="compositionally biased region" description="Polar residues" evidence="6">
    <location>
        <begin position="111"/>
        <end position="126"/>
    </location>
</feature>
<dbReference type="FunFam" id="3.30.730.10:FF:000001">
    <property type="entry name" value="Ethylene-responsive transcription factor 2"/>
    <property type="match status" value="1"/>
</dbReference>
<protein>
    <recommendedName>
        <fullName evidence="7">AP2/ERF domain-containing protein</fullName>
    </recommendedName>
</protein>
<dbReference type="PANTHER" id="PTHR31190">
    <property type="entry name" value="DNA-BINDING DOMAIN"/>
    <property type="match status" value="1"/>
</dbReference>
<evidence type="ECO:0000256" key="2">
    <source>
        <dbReference type="ARBA" id="ARBA00023015"/>
    </source>
</evidence>
<dbReference type="AlphaFoldDB" id="A0A8T0HMK8"/>
<keyword evidence="5" id="KW-0539">Nucleus</keyword>
<dbReference type="InterPro" id="IPR036955">
    <property type="entry name" value="AP2/ERF_dom_sf"/>
</dbReference>
<name>A0A8T0HMK8_CERPU</name>
<accession>A0A8T0HMK8</accession>
<evidence type="ECO:0000256" key="6">
    <source>
        <dbReference type="SAM" id="MobiDB-lite"/>
    </source>
</evidence>
<dbReference type="EMBL" id="CM026426">
    <property type="protein sequence ID" value="KAG0572032.1"/>
    <property type="molecule type" value="Genomic_DNA"/>
</dbReference>
<evidence type="ECO:0000256" key="5">
    <source>
        <dbReference type="ARBA" id="ARBA00023242"/>
    </source>
</evidence>
<dbReference type="GO" id="GO:0003677">
    <property type="term" value="F:DNA binding"/>
    <property type="evidence" value="ECO:0007669"/>
    <property type="project" value="UniProtKB-KW"/>
</dbReference>
<dbReference type="Proteomes" id="UP000822688">
    <property type="component" value="Chromosome V"/>
</dbReference>
<dbReference type="InterPro" id="IPR001471">
    <property type="entry name" value="AP2/ERF_dom"/>
</dbReference>
<feature type="compositionally biased region" description="Polar residues" evidence="6">
    <location>
        <begin position="142"/>
        <end position="166"/>
    </location>
</feature>
<dbReference type="GO" id="GO:0009873">
    <property type="term" value="P:ethylene-activated signaling pathway"/>
    <property type="evidence" value="ECO:0007669"/>
    <property type="project" value="InterPro"/>
</dbReference>
<dbReference type="InterPro" id="IPR044808">
    <property type="entry name" value="ERF_plant"/>
</dbReference>
<gene>
    <name evidence="8" type="ORF">KC19_VG063600</name>
</gene>
<organism evidence="8 9">
    <name type="scientific">Ceratodon purpureus</name>
    <name type="common">Fire moss</name>
    <name type="synonym">Dicranum purpureum</name>
    <dbReference type="NCBI Taxonomy" id="3225"/>
    <lineage>
        <taxon>Eukaryota</taxon>
        <taxon>Viridiplantae</taxon>
        <taxon>Streptophyta</taxon>
        <taxon>Embryophyta</taxon>
        <taxon>Bryophyta</taxon>
        <taxon>Bryophytina</taxon>
        <taxon>Bryopsida</taxon>
        <taxon>Dicranidae</taxon>
        <taxon>Pseudoditrichales</taxon>
        <taxon>Ditrichaceae</taxon>
        <taxon>Ceratodon</taxon>
    </lineage>
</organism>
<comment type="subcellular location">
    <subcellularLocation>
        <location evidence="1">Nucleus</location>
    </subcellularLocation>
</comment>
<feature type="region of interest" description="Disordered" evidence="6">
    <location>
        <begin position="101"/>
        <end position="173"/>
    </location>
</feature>
<keyword evidence="2" id="KW-0805">Transcription regulation</keyword>
<dbReference type="CDD" id="cd00018">
    <property type="entry name" value="AP2"/>
    <property type="match status" value="1"/>
</dbReference>
<feature type="region of interest" description="Disordered" evidence="6">
    <location>
        <begin position="318"/>
        <end position="359"/>
    </location>
</feature>
<evidence type="ECO:0000313" key="9">
    <source>
        <dbReference type="Proteomes" id="UP000822688"/>
    </source>
</evidence>
<comment type="caution">
    <text evidence="8">The sequence shown here is derived from an EMBL/GenBank/DDBJ whole genome shotgun (WGS) entry which is preliminary data.</text>
</comment>
<dbReference type="SUPFAM" id="SSF54171">
    <property type="entry name" value="DNA-binding domain"/>
    <property type="match status" value="1"/>
</dbReference>
<dbReference type="PRINTS" id="PR00367">
    <property type="entry name" value="ETHRSPELEMNT"/>
</dbReference>
<reference evidence="8" key="1">
    <citation type="submission" date="2020-06" db="EMBL/GenBank/DDBJ databases">
        <title>WGS assembly of Ceratodon purpureus strain R40.</title>
        <authorList>
            <person name="Carey S.B."/>
            <person name="Jenkins J."/>
            <person name="Shu S."/>
            <person name="Lovell J.T."/>
            <person name="Sreedasyam A."/>
            <person name="Maumus F."/>
            <person name="Tiley G.P."/>
            <person name="Fernandez-Pozo N."/>
            <person name="Barry K."/>
            <person name="Chen C."/>
            <person name="Wang M."/>
            <person name="Lipzen A."/>
            <person name="Daum C."/>
            <person name="Saski C.A."/>
            <person name="Payton A.C."/>
            <person name="Mcbreen J.C."/>
            <person name="Conrad R.E."/>
            <person name="Kollar L.M."/>
            <person name="Olsson S."/>
            <person name="Huttunen S."/>
            <person name="Landis J.B."/>
            <person name="Wickett N.J."/>
            <person name="Johnson M.G."/>
            <person name="Rensing S.A."/>
            <person name="Grimwood J."/>
            <person name="Schmutz J."/>
            <person name="Mcdaniel S.F."/>
        </authorList>
    </citation>
    <scope>NUCLEOTIDE SEQUENCE</scope>
    <source>
        <strain evidence="8">R40</strain>
    </source>
</reference>
<feature type="region of interest" description="Disordered" evidence="6">
    <location>
        <begin position="190"/>
        <end position="238"/>
    </location>
</feature>
<dbReference type="InterPro" id="IPR016177">
    <property type="entry name" value="DNA-bd_dom_sf"/>
</dbReference>
<dbReference type="GO" id="GO:0005634">
    <property type="term" value="C:nucleus"/>
    <property type="evidence" value="ECO:0007669"/>
    <property type="project" value="UniProtKB-SubCell"/>
</dbReference>
<evidence type="ECO:0000313" key="8">
    <source>
        <dbReference type="EMBL" id="KAG0572032.1"/>
    </source>
</evidence>
<feature type="domain" description="AP2/ERF" evidence="7">
    <location>
        <begin position="245"/>
        <end position="303"/>
    </location>
</feature>
<proteinExistence type="predicted"/>
<dbReference type="GO" id="GO:0003700">
    <property type="term" value="F:DNA-binding transcription factor activity"/>
    <property type="evidence" value="ECO:0007669"/>
    <property type="project" value="InterPro"/>
</dbReference>
<dbReference type="PANTHER" id="PTHR31190:SF173">
    <property type="entry name" value="PATHOGENESIS-RELATED GENES TRANSCRIPTIONAL ACTIVATOR PTI5"/>
    <property type="match status" value="1"/>
</dbReference>